<sequence>MPTSPLHSYFGDQTNVLMLHLTECKIWSYEKCFSEKTYGGTTFCIFLCKNITDSNGGVNKLEVEDWQLKDAFLLYNVRGARNVLLIRLKVSMQLVYTSDHSIAFSKSKLSCCKHPLTSNNWCRTHPCDLCFGKRKKVRTLEDVCENGEYITISQEYSYVQVMHLQQIPNSFLPLMVTKKSNVRQIEGIIGLGNSLPTPKPENLILSLESKQLSKQWKYEYKAISPSHHHNRPTQCCFTCASFKHGDGRTNTKVERLCRMVNAVSKLWNSVFYKVEVINLIVSRLTLVI</sequence>
<dbReference type="CTD" id="36346729"/>
<dbReference type="AlphaFoldDB" id="W6U6X4"/>
<dbReference type="RefSeq" id="XP_024345323.1">
    <property type="nucleotide sequence ID" value="XM_024500263.1"/>
</dbReference>
<accession>W6U6X4</accession>
<dbReference type="EMBL" id="APAU02000330">
    <property type="protein sequence ID" value="EUB54127.1"/>
    <property type="molecule type" value="Genomic_DNA"/>
</dbReference>
<keyword evidence="2" id="KW-1185">Reference proteome</keyword>
<dbReference type="Proteomes" id="UP000019149">
    <property type="component" value="Unassembled WGS sequence"/>
</dbReference>
<dbReference type="KEGG" id="egl:EGR_11014"/>
<organism evidence="1 2">
    <name type="scientific">Echinococcus granulosus</name>
    <name type="common">Hydatid tapeworm</name>
    <dbReference type="NCBI Taxonomy" id="6210"/>
    <lineage>
        <taxon>Eukaryota</taxon>
        <taxon>Metazoa</taxon>
        <taxon>Spiralia</taxon>
        <taxon>Lophotrochozoa</taxon>
        <taxon>Platyhelminthes</taxon>
        <taxon>Cestoda</taxon>
        <taxon>Eucestoda</taxon>
        <taxon>Cyclophyllidea</taxon>
        <taxon>Taeniidae</taxon>
        <taxon>Echinococcus</taxon>
        <taxon>Echinococcus granulosus group</taxon>
    </lineage>
</organism>
<comment type="caution">
    <text evidence="1">The sequence shown here is derived from an EMBL/GenBank/DDBJ whole genome shotgun (WGS) entry which is preliminary data.</text>
</comment>
<proteinExistence type="predicted"/>
<reference evidence="1 2" key="1">
    <citation type="journal article" date="2013" name="Nat. Genet.">
        <title>The genome of the hydatid tapeworm Echinococcus granulosus.</title>
        <authorList>
            <person name="Zheng H."/>
            <person name="Zhang W."/>
            <person name="Zhang L."/>
            <person name="Zhang Z."/>
            <person name="Li J."/>
            <person name="Lu G."/>
            <person name="Zhu Y."/>
            <person name="Wang Y."/>
            <person name="Huang Y."/>
            <person name="Liu J."/>
            <person name="Kang H."/>
            <person name="Chen J."/>
            <person name="Wang L."/>
            <person name="Chen A."/>
            <person name="Yu S."/>
            <person name="Gao Z."/>
            <person name="Jin L."/>
            <person name="Gu W."/>
            <person name="Wang Z."/>
            <person name="Zhao L."/>
            <person name="Shi B."/>
            <person name="Wen H."/>
            <person name="Lin R."/>
            <person name="Jones M.K."/>
            <person name="Brejova B."/>
            <person name="Vinar T."/>
            <person name="Zhao G."/>
            <person name="McManus D.P."/>
            <person name="Chen Z."/>
            <person name="Zhou Y."/>
            <person name="Wang S."/>
        </authorList>
    </citation>
    <scope>NUCLEOTIDE SEQUENCE [LARGE SCALE GENOMIC DNA]</scope>
</reference>
<evidence type="ECO:0000313" key="2">
    <source>
        <dbReference type="Proteomes" id="UP000019149"/>
    </source>
</evidence>
<gene>
    <name evidence="1" type="ORF">EGR_11014</name>
</gene>
<name>W6U6X4_ECHGR</name>
<evidence type="ECO:0000313" key="1">
    <source>
        <dbReference type="EMBL" id="EUB54127.1"/>
    </source>
</evidence>
<dbReference type="GeneID" id="36346729"/>
<protein>
    <submittedName>
        <fullName evidence="1">Uncharacterized protein</fullName>
    </submittedName>
</protein>